<evidence type="ECO:0000256" key="8">
    <source>
        <dbReference type="SAM" id="Phobius"/>
    </source>
</evidence>
<evidence type="ECO:0000256" key="2">
    <source>
        <dbReference type="ARBA" id="ARBA00007414"/>
    </source>
</evidence>
<evidence type="ECO:0000256" key="7">
    <source>
        <dbReference type="ARBA" id="ARBA00023136"/>
    </source>
</evidence>
<organism evidence="10 11">
    <name type="scientific">Aphidius gifuensis</name>
    <name type="common">Parasitoid wasp</name>
    <dbReference type="NCBI Taxonomy" id="684658"/>
    <lineage>
        <taxon>Eukaryota</taxon>
        <taxon>Metazoa</taxon>
        <taxon>Ecdysozoa</taxon>
        <taxon>Arthropoda</taxon>
        <taxon>Hexapoda</taxon>
        <taxon>Insecta</taxon>
        <taxon>Pterygota</taxon>
        <taxon>Neoptera</taxon>
        <taxon>Endopterygota</taxon>
        <taxon>Hymenoptera</taxon>
        <taxon>Apocrita</taxon>
        <taxon>Ichneumonoidea</taxon>
        <taxon>Braconidae</taxon>
        <taxon>Aphidiinae</taxon>
        <taxon>Aphidius</taxon>
    </lineage>
</organism>
<keyword evidence="3" id="KW-0337">GPI-anchor biosynthesis</keyword>
<feature type="transmembrane region" description="Helical" evidence="8">
    <location>
        <begin position="30"/>
        <end position="51"/>
    </location>
</feature>
<dbReference type="GO" id="GO:0005789">
    <property type="term" value="C:endoplasmic reticulum membrane"/>
    <property type="evidence" value="ECO:0007669"/>
    <property type="project" value="TreeGrafter"/>
</dbReference>
<reference evidence="10 11" key="1">
    <citation type="submission" date="2020-08" db="EMBL/GenBank/DDBJ databases">
        <title>Aphidius gifuensis genome sequencing and assembly.</title>
        <authorList>
            <person name="Du Z."/>
        </authorList>
    </citation>
    <scope>NUCLEOTIDE SEQUENCE [LARGE SCALE GENOMIC DNA]</scope>
    <source>
        <strain evidence="10">YNYX2018</strain>
        <tissue evidence="10">Adults</tissue>
    </source>
</reference>
<sequence>MNKLRSGIEYSPLLGTETLNYRFVISFTKLAWFTAGLPFFGFIFCVLWSIIFDFEHATFTHCEVYNILPSVSAAIGHYRPQNDIWKIVIAAQAFIRSIVLMMYYYYYNEIISKSAKGLTNITLLSYTIENISLVTLSFWTSNDNYAFHKFSFISFLIMSLIHMSASCYLVKNCRNSFRDANETKSYAIKIRALTWNIVSIFLSCYFFWRHNQYCEPFVYSMFALCEYMVVISNMGFHVTAAWDFAGRSLMISTRGLRII</sequence>
<dbReference type="EMBL" id="JACMRX010000002">
    <property type="protein sequence ID" value="KAF7994494.1"/>
    <property type="molecule type" value="Genomic_DNA"/>
</dbReference>
<dbReference type="Pfam" id="PF10277">
    <property type="entry name" value="Frag1"/>
    <property type="match status" value="1"/>
</dbReference>
<feature type="transmembrane region" description="Helical" evidence="8">
    <location>
        <begin position="151"/>
        <end position="170"/>
    </location>
</feature>
<name>A0A834Y077_APHGI</name>
<dbReference type="InterPro" id="IPR039545">
    <property type="entry name" value="PGAP2"/>
</dbReference>
<comment type="similarity">
    <text evidence="2">Belongs to the PGAP2 family.</text>
</comment>
<dbReference type="OrthoDB" id="68581at2759"/>
<feature type="transmembrane region" description="Helical" evidence="8">
    <location>
        <begin position="220"/>
        <end position="245"/>
    </location>
</feature>
<keyword evidence="11" id="KW-1185">Reference proteome</keyword>
<evidence type="ECO:0000256" key="1">
    <source>
        <dbReference type="ARBA" id="ARBA00004653"/>
    </source>
</evidence>
<feature type="transmembrane region" description="Helical" evidence="8">
    <location>
        <begin position="84"/>
        <end position="106"/>
    </location>
</feature>
<dbReference type="Proteomes" id="UP000639338">
    <property type="component" value="Unassembled WGS sequence"/>
</dbReference>
<comment type="subcellular location">
    <subcellularLocation>
        <location evidence="1">Golgi apparatus membrane</location>
        <topology evidence="1">Multi-pass membrane protein</topology>
    </subcellularLocation>
</comment>
<feature type="transmembrane region" description="Helical" evidence="8">
    <location>
        <begin position="118"/>
        <end position="139"/>
    </location>
</feature>
<dbReference type="PANTHER" id="PTHR12892:SF11">
    <property type="entry name" value="POST-GPI ATTACHMENT TO PROTEINS FACTOR 2"/>
    <property type="match status" value="1"/>
</dbReference>
<protein>
    <recommendedName>
        <fullName evidence="9">CWH43-like N-terminal domain-containing protein</fullName>
    </recommendedName>
</protein>
<comment type="caution">
    <text evidence="10">The sequence shown here is derived from an EMBL/GenBank/DDBJ whole genome shotgun (WGS) entry which is preliminary data.</text>
</comment>
<keyword evidence="5 8" id="KW-1133">Transmembrane helix</keyword>
<evidence type="ECO:0000313" key="10">
    <source>
        <dbReference type="EMBL" id="KAF7994494.1"/>
    </source>
</evidence>
<feature type="transmembrane region" description="Helical" evidence="8">
    <location>
        <begin position="190"/>
        <end position="208"/>
    </location>
</feature>
<evidence type="ECO:0000313" key="11">
    <source>
        <dbReference type="Proteomes" id="UP000639338"/>
    </source>
</evidence>
<dbReference type="GO" id="GO:0000139">
    <property type="term" value="C:Golgi membrane"/>
    <property type="evidence" value="ECO:0007669"/>
    <property type="project" value="UniProtKB-SubCell"/>
</dbReference>
<proteinExistence type="inferred from homology"/>
<evidence type="ECO:0000256" key="5">
    <source>
        <dbReference type="ARBA" id="ARBA00022989"/>
    </source>
</evidence>
<dbReference type="PANTHER" id="PTHR12892">
    <property type="entry name" value="FGF RECEPTOR ACTIVATING PROTEIN 1"/>
    <property type="match status" value="1"/>
</dbReference>
<keyword evidence="6" id="KW-0333">Golgi apparatus</keyword>
<evidence type="ECO:0000256" key="4">
    <source>
        <dbReference type="ARBA" id="ARBA00022692"/>
    </source>
</evidence>
<dbReference type="InterPro" id="IPR019402">
    <property type="entry name" value="CWH43_N"/>
</dbReference>
<feature type="domain" description="CWH43-like N-terminal" evidence="9">
    <location>
        <begin position="27"/>
        <end position="245"/>
    </location>
</feature>
<keyword evidence="4 8" id="KW-0812">Transmembrane</keyword>
<accession>A0A834Y077</accession>
<evidence type="ECO:0000256" key="3">
    <source>
        <dbReference type="ARBA" id="ARBA00022502"/>
    </source>
</evidence>
<evidence type="ECO:0000256" key="6">
    <source>
        <dbReference type="ARBA" id="ARBA00023034"/>
    </source>
</evidence>
<evidence type="ECO:0000259" key="9">
    <source>
        <dbReference type="Pfam" id="PF10277"/>
    </source>
</evidence>
<dbReference type="GO" id="GO:0006506">
    <property type="term" value="P:GPI anchor biosynthetic process"/>
    <property type="evidence" value="ECO:0007669"/>
    <property type="project" value="UniProtKB-KW"/>
</dbReference>
<dbReference type="AlphaFoldDB" id="A0A834Y077"/>
<gene>
    <name evidence="10" type="ORF">HCN44_003966</name>
</gene>
<keyword evidence="7 8" id="KW-0472">Membrane</keyword>